<evidence type="ECO:0000313" key="2">
    <source>
        <dbReference type="Proteomes" id="UP000032452"/>
    </source>
</evidence>
<gene>
    <name evidence="1" type="ORF">UH38_20395</name>
</gene>
<dbReference type="AlphaFoldDB" id="A0A0D8ZNS0"/>
<accession>A0A0D8ZNS0</accession>
<keyword evidence="2" id="KW-1185">Reference proteome</keyword>
<reference evidence="1 2" key="1">
    <citation type="submission" date="2015-02" db="EMBL/GenBank/DDBJ databases">
        <title>Draft genome of a novel marine cyanobacterium (Chroococcales) isolated from South Atlantic Ocean.</title>
        <authorList>
            <person name="Rigonato J."/>
            <person name="Alvarenga D.O."/>
            <person name="Branco L.H."/>
            <person name="Varani A.M."/>
            <person name="Brandini F.P."/>
            <person name="Fiore M.F."/>
        </authorList>
    </citation>
    <scope>NUCLEOTIDE SEQUENCE [LARGE SCALE GENOMIC DNA]</scope>
    <source>
        <strain evidence="1 2">CENA595</strain>
    </source>
</reference>
<dbReference type="RefSeq" id="WP_045056541.1">
    <property type="nucleotide sequence ID" value="NZ_CAWMDP010000025.1"/>
</dbReference>
<proteinExistence type="predicted"/>
<evidence type="ECO:0000313" key="1">
    <source>
        <dbReference type="EMBL" id="KJH69997.1"/>
    </source>
</evidence>
<organism evidence="1 2">
    <name type="scientific">Aliterella atlantica CENA595</name>
    <dbReference type="NCBI Taxonomy" id="1618023"/>
    <lineage>
        <taxon>Bacteria</taxon>
        <taxon>Bacillati</taxon>
        <taxon>Cyanobacteriota</taxon>
        <taxon>Cyanophyceae</taxon>
        <taxon>Chroococcidiopsidales</taxon>
        <taxon>Aliterellaceae</taxon>
        <taxon>Aliterella</taxon>
    </lineage>
</organism>
<protein>
    <submittedName>
        <fullName evidence="1">Uncharacterized protein</fullName>
    </submittedName>
</protein>
<dbReference type="EMBL" id="JYON01000029">
    <property type="protein sequence ID" value="KJH69997.1"/>
    <property type="molecule type" value="Genomic_DNA"/>
</dbReference>
<sequence length="153" mass="17868">MRQTIENAKQAIAQKKYLWAYPIALKLQKYHYGLAIQWAVECIKIYSSEFESDKPSKLNKYIEQALDSQNDLTPLQCSEIGREIWYLPEREDVQTAIARLWWSIAAFKSGDKHIGIMEAISPVELLPDISDRHLLDRYLEAAVKIYEEYESQN</sequence>
<comment type="caution">
    <text evidence="1">The sequence shown here is derived from an EMBL/GenBank/DDBJ whole genome shotgun (WGS) entry which is preliminary data.</text>
</comment>
<dbReference type="OrthoDB" id="512509at2"/>
<dbReference type="Proteomes" id="UP000032452">
    <property type="component" value="Unassembled WGS sequence"/>
</dbReference>
<name>A0A0D8ZNS0_9CYAN</name>